<dbReference type="PANTHER" id="PTHR23502">
    <property type="entry name" value="MAJOR FACILITATOR SUPERFAMILY"/>
    <property type="match status" value="1"/>
</dbReference>
<dbReference type="InterPro" id="IPR020846">
    <property type="entry name" value="MFS_dom"/>
</dbReference>
<organism evidence="11 12">
    <name type="scientific">Trichosporon asahii var. asahii (strain ATCC 90039 / CBS 2479 / JCM 2466 / KCTC 7840 / NBRC 103889/ NCYC 2677 / UAMH 7654)</name>
    <name type="common">Yeast</name>
    <dbReference type="NCBI Taxonomy" id="1186058"/>
    <lineage>
        <taxon>Eukaryota</taxon>
        <taxon>Fungi</taxon>
        <taxon>Dikarya</taxon>
        <taxon>Basidiomycota</taxon>
        <taxon>Agaricomycotina</taxon>
        <taxon>Tremellomycetes</taxon>
        <taxon>Trichosporonales</taxon>
        <taxon>Trichosporonaceae</taxon>
        <taxon>Trichosporon</taxon>
    </lineage>
</organism>
<dbReference type="GO" id="GO:0022857">
    <property type="term" value="F:transmembrane transporter activity"/>
    <property type="evidence" value="ECO:0007669"/>
    <property type="project" value="InterPro"/>
</dbReference>
<accession>J5TL06</accession>
<evidence type="ECO:0000313" key="12">
    <source>
        <dbReference type="Proteomes" id="UP000002748"/>
    </source>
</evidence>
<evidence type="ECO:0000256" key="5">
    <source>
        <dbReference type="ARBA" id="ARBA00022989"/>
    </source>
</evidence>
<feature type="transmembrane region" description="Helical" evidence="9">
    <location>
        <begin position="405"/>
        <end position="428"/>
    </location>
</feature>
<evidence type="ECO:0000256" key="3">
    <source>
        <dbReference type="ARBA" id="ARBA00022475"/>
    </source>
</evidence>
<dbReference type="OrthoDB" id="9986881at2759"/>
<keyword evidence="2" id="KW-0813">Transport</keyword>
<evidence type="ECO:0000256" key="8">
    <source>
        <dbReference type="SAM" id="MobiDB-lite"/>
    </source>
</evidence>
<evidence type="ECO:0000256" key="4">
    <source>
        <dbReference type="ARBA" id="ARBA00022692"/>
    </source>
</evidence>
<evidence type="ECO:0000259" key="10">
    <source>
        <dbReference type="PROSITE" id="PS50850"/>
    </source>
</evidence>
<feature type="transmembrane region" description="Helical" evidence="9">
    <location>
        <begin position="224"/>
        <end position="244"/>
    </location>
</feature>
<feature type="region of interest" description="Disordered" evidence="8">
    <location>
        <begin position="526"/>
        <end position="612"/>
    </location>
</feature>
<feature type="transmembrane region" description="Helical" evidence="9">
    <location>
        <begin position="292"/>
        <end position="315"/>
    </location>
</feature>
<dbReference type="AlphaFoldDB" id="J5TL06"/>
<feature type="transmembrane region" description="Helical" evidence="9">
    <location>
        <begin position="193"/>
        <end position="212"/>
    </location>
</feature>
<feature type="compositionally biased region" description="Basic and acidic residues" evidence="8">
    <location>
        <begin position="534"/>
        <end position="562"/>
    </location>
</feature>
<dbReference type="Proteomes" id="UP000002748">
    <property type="component" value="Unassembled WGS sequence"/>
</dbReference>
<feature type="transmembrane region" description="Helical" evidence="9">
    <location>
        <begin position="103"/>
        <end position="123"/>
    </location>
</feature>
<evidence type="ECO:0000256" key="7">
    <source>
        <dbReference type="ARBA" id="ARBA00038459"/>
    </source>
</evidence>
<dbReference type="InterPro" id="IPR036259">
    <property type="entry name" value="MFS_trans_sf"/>
</dbReference>
<dbReference type="HOGENOM" id="CLU_008455_11_6_1"/>
<dbReference type="SUPFAM" id="SSF103473">
    <property type="entry name" value="MFS general substrate transporter"/>
    <property type="match status" value="1"/>
</dbReference>
<dbReference type="GO" id="GO:0005886">
    <property type="term" value="C:plasma membrane"/>
    <property type="evidence" value="ECO:0007669"/>
    <property type="project" value="UniProtKB-SubCell"/>
</dbReference>
<name>J5TL06_TRIAS</name>
<feature type="transmembrane region" description="Helical" evidence="9">
    <location>
        <begin position="135"/>
        <end position="154"/>
    </location>
</feature>
<dbReference type="KEGG" id="tasa:A1Q1_07398"/>
<evidence type="ECO:0000256" key="9">
    <source>
        <dbReference type="SAM" id="Phobius"/>
    </source>
</evidence>
<evidence type="ECO:0000313" key="11">
    <source>
        <dbReference type="EMBL" id="EJT51426.1"/>
    </source>
</evidence>
<feature type="transmembrane region" description="Helical" evidence="9">
    <location>
        <begin position="379"/>
        <end position="399"/>
    </location>
</feature>
<keyword evidence="3" id="KW-1003">Cell membrane</keyword>
<comment type="subcellular location">
    <subcellularLocation>
        <location evidence="1">Cell membrane</location>
        <topology evidence="1">Multi-pass membrane protein</topology>
    </subcellularLocation>
</comment>
<gene>
    <name evidence="11" type="ORF">A1Q1_07398</name>
</gene>
<feature type="transmembrane region" description="Helical" evidence="9">
    <location>
        <begin position="473"/>
        <end position="495"/>
    </location>
</feature>
<feature type="domain" description="Major facilitator superfamily (MFS) profile" evidence="10">
    <location>
        <begin position="69"/>
        <end position="500"/>
    </location>
</feature>
<keyword evidence="5 9" id="KW-1133">Transmembrane helix</keyword>
<keyword evidence="4 9" id="KW-0812">Transmembrane</keyword>
<proteinExistence type="inferred from homology"/>
<feature type="transmembrane region" description="Helical" evidence="9">
    <location>
        <begin position="335"/>
        <end position="359"/>
    </location>
</feature>
<reference evidence="11 12" key="1">
    <citation type="journal article" date="2012" name="Eukaryot. Cell">
        <title>Draft genome sequence of CBS 2479, the standard type strain of Trichosporon asahii.</title>
        <authorList>
            <person name="Yang R.Y."/>
            <person name="Li H.T."/>
            <person name="Zhu H."/>
            <person name="Zhou G.P."/>
            <person name="Wang M."/>
            <person name="Wang L."/>
        </authorList>
    </citation>
    <scope>NUCLEOTIDE SEQUENCE [LARGE SCALE GENOMIC DNA]</scope>
    <source>
        <strain evidence="12">ATCC 90039 / CBS 2479 / JCM 2466 / KCTC 7840 / NCYC 2677 / UAMH 7654</strain>
    </source>
</reference>
<keyword evidence="6 9" id="KW-0472">Membrane</keyword>
<dbReference type="RefSeq" id="XP_014183109.1">
    <property type="nucleotide sequence ID" value="XM_014327634.1"/>
</dbReference>
<evidence type="ECO:0000256" key="6">
    <source>
        <dbReference type="ARBA" id="ARBA00023136"/>
    </source>
</evidence>
<dbReference type="Pfam" id="PF07690">
    <property type="entry name" value="MFS_1"/>
    <property type="match status" value="1"/>
</dbReference>
<dbReference type="InterPro" id="IPR011701">
    <property type="entry name" value="MFS"/>
</dbReference>
<comment type="caution">
    <text evidence="11">The sequence shown here is derived from an EMBL/GenBank/DDBJ whole genome shotgun (WGS) entry which is preliminary data.</text>
</comment>
<dbReference type="EMBL" id="ALBS01000057">
    <property type="protein sequence ID" value="EJT51426.1"/>
    <property type="molecule type" value="Genomic_DNA"/>
</dbReference>
<dbReference type="Gene3D" id="1.20.1250.20">
    <property type="entry name" value="MFS general substrate transporter like domains"/>
    <property type="match status" value="1"/>
</dbReference>
<evidence type="ECO:0000256" key="2">
    <source>
        <dbReference type="ARBA" id="ARBA00022448"/>
    </source>
</evidence>
<feature type="transmembrane region" description="Helical" evidence="9">
    <location>
        <begin position="72"/>
        <end position="91"/>
    </location>
</feature>
<sequence length="612" mass="67081">MSESKRDLNASSLTVADGGDHTLRRKPWLRKTTPWADIVGHQYKGAGTEADPYVITWLPDDPENPMNFGNGYKWGMTMLVTMGSSMLSAAIKSIRMDFPGHNSMLYIMITGIYVLGFVVGPLLWAPMSEIYGRRLLFVLTYIPFTAFNAACCGAQDMNTLLVLRFFAGTFGSSTMTNSGGTIADMFSPAQRGAAMGIFAMMPMLGPAIGPVGGGFLSDAEGWKWVAGLIAIFSGVLTTAGTLFLPETYEPVLLRQRAKRLQKNTGRVYRYEQDVKKEFDARKMFREQLKVPYKLLFTEPIVAIASLYLAVVYAIMYMEFTAFPIIFQQYRGWSSGVSALAFIGITLGSFFGLVFLGVYVNPRYAKAHEEKGYLPPEARLPAATVGSILLPVGLFIFAWTCVPVRIHWIGAISSTLPIGAGIVLLMLGVSVYLVDTYLLLSASVMAAATVTRSILGVVFPLFTVDMYTAMGPNWAGTFVALLACLFIPCPILMYIYGRRIRRWTKPGREADDLGRAIAQKHQAERARAAASGEALPKDSEAELDLRNEPEYFTPEDAHKDRAAEMALEEGSIGEEEPETPKVAGGMSASSSTTAFTQPQEGRRVSAIPTLDRQ</sequence>
<evidence type="ECO:0000256" key="1">
    <source>
        <dbReference type="ARBA" id="ARBA00004651"/>
    </source>
</evidence>
<dbReference type="GeneID" id="25990910"/>
<dbReference type="PANTHER" id="PTHR23502:SF186">
    <property type="entry name" value="MAJOR FACILITATOR SUPERFAMILY (MFS) PROFILE DOMAIN-CONTAINING PROTEIN"/>
    <property type="match status" value="1"/>
</dbReference>
<comment type="similarity">
    <text evidence="7">Belongs to the major facilitator superfamily. DHA1 family. Polyamines/proton antiporter (TC 2.A.1.2.16) subfamily.</text>
</comment>
<protein>
    <recommendedName>
        <fullName evidence="10">Major facilitator superfamily (MFS) profile domain-containing protein</fullName>
    </recommendedName>
</protein>
<dbReference type="PROSITE" id="PS50850">
    <property type="entry name" value="MFS"/>
    <property type="match status" value="1"/>
</dbReference>
<dbReference type="FunFam" id="1.20.1250.20:FF:000011">
    <property type="entry name" value="MFS multidrug transporter, putative"/>
    <property type="match status" value="1"/>
</dbReference>
<dbReference type="CDD" id="cd17323">
    <property type="entry name" value="MFS_Tpo1_MDR_like"/>
    <property type="match status" value="1"/>
</dbReference>
<dbReference type="VEuPathDB" id="FungiDB:A1Q1_07398"/>